<dbReference type="Proteomes" id="UP000248790">
    <property type="component" value="Unassembled WGS sequence"/>
</dbReference>
<sequence length="269" mass="29911">MTAAILTIVKSVHHKATRLSLFCLFISSLGYGQNTASPNQAPTRLSVVSDTLYLDITQDLAAQLLPFEEIAKIAVAQSPDVRYENEVIVTQNVDYKLSKIAILQSATGFTTYSFGNQAIISNTSFGPDALGQIANGYRNGVGLQVSLYDLLGRNQKIRQARANYQAALVRKEVVEKQFRKELITVYQDLLTAQRILKLRIQDEQAALAVYRVAEADSKSGRMDPTNWARVTNAYVQAQSGTELARGELMKNVYYFETLVGVPLQQLKRK</sequence>
<keyword evidence="2" id="KW-1134">Transmembrane beta strand</keyword>
<dbReference type="GO" id="GO:1990281">
    <property type="term" value="C:efflux pump complex"/>
    <property type="evidence" value="ECO:0007669"/>
    <property type="project" value="TreeGrafter"/>
</dbReference>
<keyword evidence="4" id="KW-0472">Membrane</keyword>
<keyword evidence="5" id="KW-0998">Cell outer membrane</keyword>
<gene>
    <name evidence="6" type="ORF">LX87_03871</name>
</gene>
<evidence type="ECO:0000256" key="4">
    <source>
        <dbReference type="ARBA" id="ARBA00023136"/>
    </source>
</evidence>
<protein>
    <submittedName>
        <fullName evidence="6">Outer membrane efflux protein</fullName>
    </submittedName>
</protein>
<dbReference type="PANTHER" id="PTHR30026:SF20">
    <property type="entry name" value="OUTER MEMBRANE PROTEIN TOLC"/>
    <property type="match status" value="1"/>
</dbReference>
<dbReference type="GO" id="GO:0009279">
    <property type="term" value="C:cell outer membrane"/>
    <property type="evidence" value="ECO:0007669"/>
    <property type="project" value="UniProtKB-SubCell"/>
</dbReference>
<keyword evidence="7" id="KW-1185">Reference proteome</keyword>
<accession>A0A327WRZ1</accession>
<evidence type="ECO:0000313" key="7">
    <source>
        <dbReference type="Proteomes" id="UP000248790"/>
    </source>
</evidence>
<evidence type="ECO:0000256" key="5">
    <source>
        <dbReference type="ARBA" id="ARBA00023237"/>
    </source>
</evidence>
<dbReference type="InterPro" id="IPR051906">
    <property type="entry name" value="TolC-like"/>
</dbReference>
<evidence type="ECO:0000256" key="1">
    <source>
        <dbReference type="ARBA" id="ARBA00004442"/>
    </source>
</evidence>
<dbReference type="PANTHER" id="PTHR30026">
    <property type="entry name" value="OUTER MEMBRANE PROTEIN TOLC"/>
    <property type="match status" value="1"/>
</dbReference>
<keyword evidence="3" id="KW-0812">Transmembrane</keyword>
<dbReference type="SUPFAM" id="SSF56954">
    <property type="entry name" value="Outer membrane efflux proteins (OEP)"/>
    <property type="match status" value="1"/>
</dbReference>
<dbReference type="Gene3D" id="1.20.1600.10">
    <property type="entry name" value="Outer membrane efflux proteins (OEP)"/>
    <property type="match status" value="1"/>
</dbReference>
<evidence type="ECO:0000256" key="3">
    <source>
        <dbReference type="ARBA" id="ARBA00022692"/>
    </source>
</evidence>
<comment type="subcellular location">
    <subcellularLocation>
        <location evidence="1">Cell outer membrane</location>
    </subcellularLocation>
</comment>
<dbReference type="OrthoDB" id="935706at2"/>
<organism evidence="6 7">
    <name type="scientific">Larkinella arboricola</name>
    <dbReference type="NCBI Taxonomy" id="643671"/>
    <lineage>
        <taxon>Bacteria</taxon>
        <taxon>Pseudomonadati</taxon>
        <taxon>Bacteroidota</taxon>
        <taxon>Cytophagia</taxon>
        <taxon>Cytophagales</taxon>
        <taxon>Spirosomataceae</taxon>
        <taxon>Larkinella</taxon>
    </lineage>
</organism>
<dbReference type="AlphaFoldDB" id="A0A327WRZ1"/>
<comment type="caution">
    <text evidence="6">The sequence shown here is derived from an EMBL/GenBank/DDBJ whole genome shotgun (WGS) entry which is preliminary data.</text>
</comment>
<dbReference type="EMBL" id="QLMC01000005">
    <property type="protein sequence ID" value="RAJ93987.1"/>
    <property type="molecule type" value="Genomic_DNA"/>
</dbReference>
<name>A0A327WRZ1_LARAB</name>
<dbReference type="GO" id="GO:0015562">
    <property type="term" value="F:efflux transmembrane transporter activity"/>
    <property type="evidence" value="ECO:0007669"/>
    <property type="project" value="InterPro"/>
</dbReference>
<dbReference type="GO" id="GO:0015288">
    <property type="term" value="F:porin activity"/>
    <property type="evidence" value="ECO:0007669"/>
    <property type="project" value="TreeGrafter"/>
</dbReference>
<reference evidence="6 7" key="1">
    <citation type="submission" date="2018-06" db="EMBL/GenBank/DDBJ databases">
        <title>Genomic Encyclopedia of Archaeal and Bacterial Type Strains, Phase II (KMG-II): from individual species to whole genera.</title>
        <authorList>
            <person name="Goeker M."/>
        </authorList>
    </citation>
    <scope>NUCLEOTIDE SEQUENCE [LARGE SCALE GENOMIC DNA]</scope>
    <source>
        <strain evidence="6 7">DSM 21851</strain>
    </source>
</reference>
<evidence type="ECO:0000313" key="6">
    <source>
        <dbReference type="EMBL" id="RAJ93987.1"/>
    </source>
</evidence>
<proteinExistence type="predicted"/>
<evidence type="ECO:0000256" key="2">
    <source>
        <dbReference type="ARBA" id="ARBA00022452"/>
    </source>
</evidence>